<accession>A0AAD7X105</accession>
<sequence length="103" mass="11189">MKTPGGITGAVSKDISMRKKGVGITTRQGTPSCYPIVPQLIRRYRARGDVCLPGCSEVPRSPDGWARAFYCNKSPRVLLKEGAVLLNQMSRGPGSRAEGPRWS</sequence>
<evidence type="ECO:0000313" key="1">
    <source>
        <dbReference type="EMBL" id="KAJ8415454.1"/>
    </source>
</evidence>
<dbReference type="Proteomes" id="UP001221898">
    <property type="component" value="Unassembled WGS sequence"/>
</dbReference>
<reference evidence="1" key="1">
    <citation type="journal article" date="2023" name="Science">
        <title>Genome structures resolve the early diversification of teleost fishes.</title>
        <authorList>
            <person name="Parey E."/>
            <person name="Louis A."/>
            <person name="Montfort J."/>
            <person name="Bouchez O."/>
            <person name="Roques C."/>
            <person name="Iampietro C."/>
            <person name="Lluch J."/>
            <person name="Castinel A."/>
            <person name="Donnadieu C."/>
            <person name="Desvignes T."/>
            <person name="Floi Bucao C."/>
            <person name="Jouanno E."/>
            <person name="Wen M."/>
            <person name="Mejri S."/>
            <person name="Dirks R."/>
            <person name="Jansen H."/>
            <person name="Henkel C."/>
            <person name="Chen W.J."/>
            <person name="Zahm M."/>
            <person name="Cabau C."/>
            <person name="Klopp C."/>
            <person name="Thompson A.W."/>
            <person name="Robinson-Rechavi M."/>
            <person name="Braasch I."/>
            <person name="Lecointre G."/>
            <person name="Bobe J."/>
            <person name="Postlethwait J.H."/>
            <person name="Berthelot C."/>
            <person name="Roest Crollius H."/>
            <person name="Guiguen Y."/>
        </authorList>
    </citation>
    <scope>NUCLEOTIDE SEQUENCE</scope>
    <source>
        <strain evidence="1">NC1722</strain>
    </source>
</reference>
<protein>
    <submittedName>
        <fullName evidence="1">Uncharacterized protein</fullName>
    </submittedName>
</protein>
<comment type="caution">
    <text evidence="1">The sequence shown here is derived from an EMBL/GenBank/DDBJ whole genome shotgun (WGS) entry which is preliminary data.</text>
</comment>
<proteinExistence type="predicted"/>
<organism evidence="1 2">
    <name type="scientific">Aldrovandia affinis</name>
    <dbReference type="NCBI Taxonomy" id="143900"/>
    <lineage>
        <taxon>Eukaryota</taxon>
        <taxon>Metazoa</taxon>
        <taxon>Chordata</taxon>
        <taxon>Craniata</taxon>
        <taxon>Vertebrata</taxon>
        <taxon>Euteleostomi</taxon>
        <taxon>Actinopterygii</taxon>
        <taxon>Neopterygii</taxon>
        <taxon>Teleostei</taxon>
        <taxon>Notacanthiformes</taxon>
        <taxon>Halosauridae</taxon>
        <taxon>Aldrovandia</taxon>
    </lineage>
</organism>
<evidence type="ECO:0000313" key="2">
    <source>
        <dbReference type="Proteomes" id="UP001221898"/>
    </source>
</evidence>
<name>A0AAD7X105_9TELE</name>
<dbReference type="AlphaFoldDB" id="A0AAD7X105"/>
<gene>
    <name evidence="1" type="ORF">AAFF_G00424340</name>
</gene>
<dbReference type="EMBL" id="JAINUG010000009">
    <property type="protein sequence ID" value="KAJ8415454.1"/>
    <property type="molecule type" value="Genomic_DNA"/>
</dbReference>
<keyword evidence="2" id="KW-1185">Reference proteome</keyword>